<keyword evidence="3" id="KW-1185">Reference proteome</keyword>
<evidence type="ECO:0000313" key="2">
    <source>
        <dbReference type="EMBL" id="GAA2040821.1"/>
    </source>
</evidence>
<sequence length="112" mass="11822">MSPPAGGVAGAPAVEVVSAAAVVPVVEDVTFADVELPLEELQPAAVRATVRVTAAAIVVVIVVGIAVIPRFFAVCVMRCLLAVPGLWRRNITLIRVIHRGRYVEALQLDRST</sequence>
<protein>
    <submittedName>
        <fullName evidence="2">Uncharacterized protein</fullName>
    </submittedName>
</protein>
<name>A0ABP5G9Q6_9ACTN</name>
<reference evidence="3" key="1">
    <citation type="journal article" date="2019" name="Int. J. Syst. Evol. Microbiol.">
        <title>The Global Catalogue of Microorganisms (GCM) 10K type strain sequencing project: providing services to taxonomists for standard genome sequencing and annotation.</title>
        <authorList>
            <consortium name="The Broad Institute Genomics Platform"/>
            <consortium name="The Broad Institute Genome Sequencing Center for Infectious Disease"/>
            <person name="Wu L."/>
            <person name="Ma J."/>
        </authorList>
    </citation>
    <scope>NUCLEOTIDE SEQUENCE [LARGE SCALE GENOMIC DNA]</scope>
    <source>
        <strain evidence="3">JCM 16014</strain>
    </source>
</reference>
<keyword evidence="1" id="KW-1133">Transmembrane helix</keyword>
<feature type="transmembrane region" description="Helical" evidence="1">
    <location>
        <begin position="54"/>
        <end position="81"/>
    </location>
</feature>
<keyword evidence="1" id="KW-0812">Transmembrane</keyword>
<comment type="caution">
    <text evidence="2">The sequence shown here is derived from an EMBL/GenBank/DDBJ whole genome shotgun (WGS) entry which is preliminary data.</text>
</comment>
<proteinExistence type="predicted"/>
<evidence type="ECO:0000313" key="3">
    <source>
        <dbReference type="Proteomes" id="UP001500751"/>
    </source>
</evidence>
<keyword evidence="1" id="KW-0472">Membrane</keyword>
<dbReference type="EMBL" id="BAAAQN010000030">
    <property type="protein sequence ID" value="GAA2040821.1"/>
    <property type="molecule type" value="Genomic_DNA"/>
</dbReference>
<gene>
    <name evidence="2" type="ORF">GCM10009839_48820</name>
</gene>
<accession>A0ABP5G9Q6</accession>
<organism evidence="2 3">
    <name type="scientific">Catenulispora yoronensis</name>
    <dbReference type="NCBI Taxonomy" id="450799"/>
    <lineage>
        <taxon>Bacteria</taxon>
        <taxon>Bacillati</taxon>
        <taxon>Actinomycetota</taxon>
        <taxon>Actinomycetes</taxon>
        <taxon>Catenulisporales</taxon>
        <taxon>Catenulisporaceae</taxon>
        <taxon>Catenulispora</taxon>
    </lineage>
</organism>
<dbReference type="Proteomes" id="UP001500751">
    <property type="component" value="Unassembled WGS sequence"/>
</dbReference>
<evidence type="ECO:0000256" key="1">
    <source>
        <dbReference type="SAM" id="Phobius"/>
    </source>
</evidence>